<dbReference type="AlphaFoldDB" id="V6LNM9"/>
<accession>V6LNM9</accession>
<organism evidence="1">
    <name type="scientific">Spironucleus salmonicida</name>
    <dbReference type="NCBI Taxonomy" id="348837"/>
    <lineage>
        <taxon>Eukaryota</taxon>
        <taxon>Metamonada</taxon>
        <taxon>Diplomonadida</taxon>
        <taxon>Hexamitidae</taxon>
        <taxon>Hexamitinae</taxon>
        <taxon>Spironucleus</taxon>
    </lineage>
</organism>
<evidence type="ECO:0000313" key="3">
    <source>
        <dbReference type="Proteomes" id="UP000018208"/>
    </source>
</evidence>
<reference evidence="1 2" key="1">
    <citation type="journal article" date="2014" name="PLoS Genet.">
        <title>The Genome of Spironucleus salmonicida Highlights a Fish Pathogen Adapted to Fluctuating Environments.</title>
        <authorList>
            <person name="Xu F."/>
            <person name="Jerlstrom-Hultqvist J."/>
            <person name="Einarsson E."/>
            <person name="Astvaldsson A."/>
            <person name="Svard S.G."/>
            <person name="Andersson J.O."/>
        </authorList>
    </citation>
    <scope>NUCLEOTIDE SEQUENCE</scope>
    <source>
        <strain evidence="2">ATCC 50377</strain>
    </source>
</reference>
<protein>
    <submittedName>
        <fullName evidence="1">Uncharacterized protein</fullName>
    </submittedName>
</protein>
<reference evidence="2" key="2">
    <citation type="submission" date="2020-12" db="EMBL/GenBank/DDBJ databases">
        <title>New Spironucleus salmonicida genome in near-complete chromosomes.</title>
        <authorList>
            <person name="Xu F."/>
            <person name="Kurt Z."/>
            <person name="Jimenez-Gonzalez A."/>
            <person name="Astvaldsson A."/>
            <person name="Andersson J.O."/>
            <person name="Svard S.G."/>
        </authorList>
    </citation>
    <scope>NUCLEOTIDE SEQUENCE</scope>
    <source>
        <strain evidence="2">ATCC 50377</strain>
    </source>
</reference>
<proteinExistence type="predicted"/>
<dbReference type="EMBL" id="KI546100">
    <property type="protein sequence ID" value="EST45326.1"/>
    <property type="molecule type" value="Genomic_DNA"/>
</dbReference>
<dbReference type="Proteomes" id="UP000018208">
    <property type="component" value="Unassembled WGS sequence"/>
</dbReference>
<keyword evidence="3" id="KW-1185">Reference proteome</keyword>
<sequence>MHVILKQNNINKDYFDDYQESIQIEQLYDQQQNNKNKTSKINCITTFASLSQQKQREPPHESELTAAVDDFLQIKLVTSKLKYTNTPLQRPIILCQQSLKNSWSATRGRSIPIIKKQESDGVRIVFQAIKSNYTQVQKPIKLKQKFIEIDNTQEDLGDNCLLTSLSHDQIVTTMDKNLRFGMNSSLSPEKAVQVRNYKLVTRYKPKIFKQINNKQK</sequence>
<gene>
    <name evidence="1" type="ORF">SS50377_14903</name>
    <name evidence="2" type="ORF">SS50377_20272</name>
</gene>
<dbReference type="VEuPathDB" id="GiardiaDB:SS50377_20272"/>
<evidence type="ECO:0000313" key="1">
    <source>
        <dbReference type="EMBL" id="EST45326.1"/>
    </source>
</evidence>
<evidence type="ECO:0000313" key="2">
    <source>
        <dbReference type="EMBL" id="KAH0576926.1"/>
    </source>
</evidence>
<name>V6LNM9_9EUKA</name>
<dbReference type="EMBL" id="AUWU02000001">
    <property type="protein sequence ID" value="KAH0576926.1"/>
    <property type="molecule type" value="Genomic_DNA"/>
</dbReference>